<keyword evidence="2" id="KW-0732">Signal</keyword>
<gene>
    <name evidence="3" type="ORF">Tasa_047_011</name>
</gene>
<organism evidence="3 4">
    <name type="scientific">Tanticharoenia sakaeratensis NBRC 103193</name>
    <dbReference type="NCBI Taxonomy" id="1231623"/>
    <lineage>
        <taxon>Bacteria</taxon>
        <taxon>Pseudomonadati</taxon>
        <taxon>Pseudomonadota</taxon>
        <taxon>Alphaproteobacteria</taxon>
        <taxon>Acetobacterales</taxon>
        <taxon>Acetobacteraceae</taxon>
        <taxon>Tanticharoenia</taxon>
    </lineage>
</organism>
<evidence type="ECO:0000313" key="3">
    <source>
        <dbReference type="EMBL" id="GAN55366.1"/>
    </source>
</evidence>
<feature type="region of interest" description="Disordered" evidence="1">
    <location>
        <begin position="27"/>
        <end position="70"/>
    </location>
</feature>
<dbReference type="Proteomes" id="UP000032679">
    <property type="component" value="Unassembled WGS sequence"/>
</dbReference>
<accession>A0A0D6MPL1</accession>
<comment type="caution">
    <text evidence="3">The sequence shown here is derived from an EMBL/GenBank/DDBJ whole genome shotgun (WGS) entry which is preliminary data.</text>
</comment>
<evidence type="ECO:0000256" key="2">
    <source>
        <dbReference type="SAM" id="SignalP"/>
    </source>
</evidence>
<dbReference type="STRING" id="1231623.Tasa_047_011"/>
<reference evidence="3 4" key="1">
    <citation type="submission" date="2012-10" db="EMBL/GenBank/DDBJ databases">
        <title>Genome sequencing of Tanticharoenia sakaeratensis NBRC 103193.</title>
        <authorList>
            <person name="Azuma Y."/>
            <person name="Hadano H."/>
            <person name="Hirakawa H."/>
            <person name="Matsushita K."/>
        </authorList>
    </citation>
    <scope>NUCLEOTIDE SEQUENCE [LARGE SCALE GENOMIC DNA]</scope>
    <source>
        <strain evidence="3 4">NBRC 103193</strain>
    </source>
</reference>
<evidence type="ECO:0008006" key="5">
    <source>
        <dbReference type="Google" id="ProtNLM"/>
    </source>
</evidence>
<keyword evidence="4" id="KW-1185">Reference proteome</keyword>
<dbReference type="RefSeq" id="WP_048850469.1">
    <property type="nucleotide sequence ID" value="NZ_BALE01000047.1"/>
</dbReference>
<evidence type="ECO:0000256" key="1">
    <source>
        <dbReference type="SAM" id="MobiDB-lite"/>
    </source>
</evidence>
<feature type="chain" id="PRO_5002308083" description="Lipoprotein" evidence="2">
    <location>
        <begin position="25"/>
        <end position="70"/>
    </location>
</feature>
<feature type="signal peptide" evidence="2">
    <location>
        <begin position="1"/>
        <end position="24"/>
    </location>
</feature>
<proteinExistence type="predicted"/>
<sequence>MTRSIFKTILAASIGGLLAITLSACDGPDDGPYDNSDPQNTTHHHNGMGGQGMGMGMGGGGMGGGMNGGM</sequence>
<feature type="compositionally biased region" description="Gly residues" evidence="1">
    <location>
        <begin position="47"/>
        <end position="70"/>
    </location>
</feature>
<dbReference type="EMBL" id="BALE01000047">
    <property type="protein sequence ID" value="GAN55366.1"/>
    <property type="molecule type" value="Genomic_DNA"/>
</dbReference>
<name>A0A0D6MPL1_9PROT</name>
<dbReference type="AlphaFoldDB" id="A0A0D6MPL1"/>
<protein>
    <recommendedName>
        <fullName evidence="5">Lipoprotein</fullName>
    </recommendedName>
</protein>
<dbReference type="PROSITE" id="PS51257">
    <property type="entry name" value="PROKAR_LIPOPROTEIN"/>
    <property type="match status" value="1"/>
</dbReference>
<evidence type="ECO:0000313" key="4">
    <source>
        <dbReference type="Proteomes" id="UP000032679"/>
    </source>
</evidence>